<evidence type="ECO:0000313" key="2">
    <source>
        <dbReference type="EMBL" id="MEW1975921.1"/>
    </source>
</evidence>
<dbReference type="EMBL" id="JBFBMH010000019">
    <property type="protein sequence ID" value="MEW1975921.1"/>
    <property type="molecule type" value="Genomic_DNA"/>
</dbReference>
<dbReference type="Gene3D" id="3.20.80.10">
    <property type="entry name" value="Regulatory factor, effector binding domain"/>
    <property type="match status" value="1"/>
</dbReference>
<dbReference type="PIRSF" id="PIRSF031644">
    <property type="entry name" value="UCP031644"/>
    <property type="match status" value="1"/>
</dbReference>
<evidence type="ECO:0000313" key="3">
    <source>
        <dbReference type="Proteomes" id="UP001553715"/>
    </source>
</evidence>
<dbReference type="SUPFAM" id="SSF55136">
    <property type="entry name" value="Probable bacterial effector-binding domain"/>
    <property type="match status" value="1"/>
</dbReference>
<dbReference type="RefSeq" id="WP_366233135.1">
    <property type="nucleotide sequence ID" value="NZ_JBFBMH010000019.1"/>
</dbReference>
<evidence type="ECO:0000259" key="1">
    <source>
        <dbReference type="Pfam" id="PF06445"/>
    </source>
</evidence>
<comment type="caution">
    <text evidence="2">The sequence shown here is derived from an EMBL/GenBank/DDBJ whole genome shotgun (WGS) entry which is preliminary data.</text>
</comment>
<dbReference type="Proteomes" id="UP001553715">
    <property type="component" value="Unassembled WGS sequence"/>
</dbReference>
<dbReference type="InterPro" id="IPR029442">
    <property type="entry name" value="GyrI-like"/>
</dbReference>
<reference evidence="2 3" key="1">
    <citation type="submission" date="2024-06" db="EMBL/GenBank/DDBJ databases">
        <title>The Natural Products Discovery Center: Release of the First 8490 Sequenced Strains for Exploring Actinobacteria Biosynthetic Diversity.</title>
        <authorList>
            <person name="Kalkreuter E."/>
            <person name="Kautsar S.A."/>
            <person name="Yang D."/>
            <person name="Bader C.D."/>
            <person name="Teijaro C.N."/>
            <person name="Fluegel L."/>
            <person name="Davis C.M."/>
            <person name="Simpson J.R."/>
            <person name="Lauterbach L."/>
            <person name="Steele A.D."/>
            <person name="Gui C."/>
            <person name="Meng S."/>
            <person name="Li G."/>
            <person name="Viehrig K."/>
            <person name="Ye F."/>
            <person name="Su P."/>
            <person name="Kiefer A.F."/>
            <person name="Nichols A."/>
            <person name="Cepeda A.J."/>
            <person name="Yan W."/>
            <person name="Fan B."/>
            <person name="Jiang Y."/>
            <person name="Adhikari A."/>
            <person name="Zheng C.-J."/>
            <person name="Schuster L."/>
            <person name="Cowan T.M."/>
            <person name="Smanski M.J."/>
            <person name="Chevrette M.G."/>
            <person name="De Carvalho L.P.S."/>
            <person name="Shen B."/>
        </authorList>
    </citation>
    <scope>NUCLEOTIDE SEQUENCE [LARGE SCALE GENOMIC DNA]</scope>
    <source>
        <strain evidence="2 3">NPDC077434</strain>
    </source>
</reference>
<proteinExistence type="predicted"/>
<feature type="domain" description="GyrI-like small molecule binding" evidence="1">
    <location>
        <begin position="22"/>
        <end position="193"/>
    </location>
</feature>
<name>A0ABV3LJ37_9MICO</name>
<protein>
    <submittedName>
        <fullName evidence="2">GyrI-like domain-containing protein</fullName>
    </submittedName>
</protein>
<organism evidence="2 3">
    <name type="scientific">Microbacterium profundi</name>
    <dbReference type="NCBI Taxonomy" id="450380"/>
    <lineage>
        <taxon>Bacteria</taxon>
        <taxon>Bacillati</taxon>
        <taxon>Actinomycetota</taxon>
        <taxon>Actinomycetes</taxon>
        <taxon>Micrococcales</taxon>
        <taxon>Microbacteriaceae</taxon>
        <taxon>Microbacterium</taxon>
    </lineage>
</organism>
<gene>
    <name evidence="2" type="ORF">AB0301_12715</name>
</gene>
<accession>A0ABV3LJ37</accession>
<sequence length="206" mass="23522">MPGKVDFKKTIDAYRARKGRFDVIDVPELNYLMIDGHGDPNTSPEFTTAVEALYPLAYTLKFTSKRELDRDYTVMPLEGLWWADDHAAFTAARDKSQWDWTLMIMQPEWIDHELFADAVATAAAKNQEARVHEVRFGSYAEGRCVQTLHVGAFDEEAPLLAEMHDVFIPRNGLRMTGKHHEIYFSDPRKGAPELRRTILRQPVAAA</sequence>
<dbReference type="InterPro" id="IPR008319">
    <property type="entry name" value="GyrI-like_CCH_Lin2189-like"/>
</dbReference>
<dbReference type="InterPro" id="IPR011256">
    <property type="entry name" value="Reg_factor_effector_dom_sf"/>
</dbReference>
<keyword evidence="3" id="KW-1185">Reference proteome</keyword>
<dbReference type="Pfam" id="PF06445">
    <property type="entry name" value="GyrI-like"/>
    <property type="match status" value="1"/>
</dbReference>